<sequence>MTQPVISFPAEDAMFRLAVLTVSTSGSQGKRDDSSGQAIKDLLEGADFQVARYEIVSDDKDIISAKLAEWADSDDVDLIVTTGGTGLGRYDVTPEACLAILDKEVPGMAEAMRAKTLEFTPMAMISRSVTGIRGNTLIITLPGSTKGVQECLAVVMPVIPHALELLHRETVSEHPR</sequence>
<gene>
    <name evidence="5" type="ORF">METZ01_LOCUS28100</name>
</gene>
<dbReference type="PROSITE" id="PS01078">
    <property type="entry name" value="MOCF_BIOSYNTHESIS_1"/>
    <property type="match status" value="1"/>
</dbReference>
<dbReference type="PIRSF" id="PIRSF006443">
    <property type="entry name" value="MoaB"/>
    <property type="match status" value="1"/>
</dbReference>
<dbReference type="EMBL" id="UINC01001238">
    <property type="protein sequence ID" value="SUZ75246.1"/>
    <property type="molecule type" value="Genomic_DNA"/>
</dbReference>
<comment type="pathway">
    <text evidence="1">Cofactor biosynthesis; molybdopterin biosynthesis.</text>
</comment>
<organism evidence="5">
    <name type="scientific">marine metagenome</name>
    <dbReference type="NCBI Taxonomy" id="408172"/>
    <lineage>
        <taxon>unclassified sequences</taxon>
        <taxon>metagenomes</taxon>
        <taxon>ecological metagenomes</taxon>
    </lineage>
</organism>
<dbReference type="Gene3D" id="3.40.980.10">
    <property type="entry name" value="MoaB/Mog-like domain"/>
    <property type="match status" value="1"/>
</dbReference>
<reference evidence="5" key="1">
    <citation type="submission" date="2018-05" db="EMBL/GenBank/DDBJ databases">
        <authorList>
            <person name="Lanie J.A."/>
            <person name="Ng W.-L."/>
            <person name="Kazmierczak K.M."/>
            <person name="Andrzejewski T.M."/>
            <person name="Davidsen T.M."/>
            <person name="Wayne K.J."/>
            <person name="Tettelin H."/>
            <person name="Glass J.I."/>
            <person name="Rusch D."/>
            <person name="Podicherti R."/>
            <person name="Tsui H.-C.T."/>
            <person name="Winkler M.E."/>
        </authorList>
    </citation>
    <scope>NUCLEOTIDE SEQUENCE</scope>
</reference>
<evidence type="ECO:0000313" key="5">
    <source>
        <dbReference type="EMBL" id="SUZ75246.1"/>
    </source>
</evidence>
<dbReference type="PANTHER" id="PTHR43764:SF1">
    <property type="entry name" value="MOLYBDOPTERIN MOLYBDOTRANSFERASE"/>
    <property type="match status" value="1"/>
</dbReference>
<evidence type="ECO:0000256" key="1">
    <source>
        <dbReference type="ARBA" id="ARBA00005046"/>
    </source>
</evidence>
<dbReference type="Pfam" id="PF00994">
    <property type="entry name" value="MoCF_biosynth"/>
    <property type="match status" value="1"/>
</dbReference>
<dbReference type="InterPro" id="IPR001453">
    <property type="entry name" value="MoaB/Mog_dom"/>
</dbReference>
<name>A0A381Q7D3_9ZZZZ</name>
<comment type="similarity">
    <text evidence="2">Belongs to the MoaB/Mog family.</text>
</comment>
<dbReference type="InterPro" id="IPR012245">
    <property type="entry name" value="MoaB"/>
</dbReference>
<feature type="domain" description="MoaB/Mog" evidence="4">
    <location>
        <begin position="18"/>
        <end position="162"/>
    </location>
</feature>
<accession>A0A381Q7D3</accession>
<proteinExistence type="inferred from homology"/>
<dbReference type="InterPro" id="IPR008284">
    <property type="entry name" value="MoCF_biosynth_CS"/>
</dbReference>
<dbReference type="AlphaFoldDB" id="A0A381Q7D3"/>
<keyword evidence="3" id="KW-0501">Molybdenum cofactor biosynthesis</keyword>
<dbReference type="GO" id="GO:0006777">
    <property type="term" value="P:Mo-molybdopterin cofactor biosynthetic process"/>
    <property type="evidence" value="ECO:0007669"/>
    <property type="project" value="UniProtKB-KW"/>
</dbReference>
<dbReference type="NCBIfam" id="TIGR00177">
    <property type="entry name" value="molyb_syn"/>
    <property type="match status" value="1"/>
</dbReference>
<dbReference type="CDD" id="cd00886">
    <property type="entry name" value="MogA_MoaB"/>
    <property type="match status" value="1"/>
</dbReference>
<dbReference type="SMART" id="SM00852">
    <property type="entry name" value="MoCF_biosynth"/>
    <property type="match status" value="1"/>
</dbReference>
<dbReference type="InterPro" id="IPR051920">
    <property type="entry name" value="MPT_Adenylyltrnsfr/MoaC-Rel"/>
</dbReference>
<dbReference type="PANTHER" id="PTHR43764">
    <property type="entry name" value="MOLYBDENUM COFACTOR BIOSYNTHESIS"/>
    <property type="match status" value="1"/>
</dbReference>
<dbReference type="SUPFAM" id="SSF53218">
    <property type="entry name" value="Molybdenum cofactor biosynthesis proteins"/>
    <property type="match status" value="1"/>
</dbReference>
<protein>
    <recommendedName>
        <fullName evidence="4">MoaB/Mog domain-containing protein</fullName>
    </recommendedName>
</protein>
<evidence type="ECO:0000256" key="2">
    <source>
        <dbReference type="ARBA" id="ARBA00006112"/>
    </source>
</evidence>
<dbReference type="InterPro" id="IPR036425">
    <property type="entry name" value="MoaB/Mog-like_dom_sf"/>
</dbReference>
<evidence type="ECO:0000256" key="3">
    <source>
        <dbReference type="ARBA" id="ARBA00023150"/>
    </source>
</evidence>
<evidence type="ECO:0000259" key="4">
    <source>
        <dbReference type="SMART" id="SM00852"/>
    </source>
</evidence>